<gene>
    <name evidence="3" type="ORF">BBD32_19300</name>
</gene>
<dbReference type="Pfam" id="PF18818">
    <property type="entry name" value="MPTase-PolyVal"/>
    <property type="match status" value="1"/>
</dbReference>
<keyword evidence="3" id="KW-0614">Plasmid</keyword>
<dbReference type="Pfam" id="PF08401">
    <property type="entry name" value="ArdcN"/>
    <property type="match status" value="1"/>
</dbReference>
<organism evidence="3 4">
    <name type="scientific">Elizabethkingia anophelis</name>
    <dbReference type="NCBI Taxonomy" id="1117645"/>
    <lineage>
        <taxon>Bacteria</taxon>
        <taxon>Pseudomonadati</taxon>
        <taxon>Bacteroidota</taxon>
        <taxon>Flavobacteriia</taxon>
        <taxon>Flavobacteriales</taxon>
        <taxon>Weeksellaceae</taxon>
        <taxon>Elizabethkingia</taxon>
    </lineage>
</organism>
<evidence type="ECO:0000313" key="4">
    <source>
        <dbReference type="Proteomes" id="UP000190848"/>
    </source>
</evidence>
<evidence type="ECO:0000313" key="3">
    <source>
        <dbReference type="EMBL" id="AQX03692.1"/>
    </source>
</evidence>
<name>A0AAU8V576_9FLAO</name>
<dbReference type="GO" id="GO:0003697">
    <property type="term" value="F:single-stranded DNA binding"/>
    <property type="evidence" value="ECO:0007669"/>
    <property type="project" value="InterPro"/>
</dbReference>
<dbReference type="RefSeq" id="WP_078396976.1">
    <property type="nucleotide sequence ID" value="NZ_CP016375.1"/>
</dbReference>
<sequence>MATQTQIQDKFFTSIIDMLDEVNAQDWEMYIKDFKMPQNGFSQAFYNGENAISLYLNMIVRKRKTNLFATFNAISKAGGKLKKGSKSSLIQYGNFIYTHKETGKKISADQFKQIPESERSNYKKYYFLRSYNVFNFDDIENREELNMEIKEDFLEDFQELKQAENFIITLIKKGNLKVYECMTRSASYNKVLDKVKMPIKKQFVNETAYYSTLFHELTHWTMHPTRLNRTLSYSSEELVAEIGSMLLCLQFGIHEEFINSVRYLKSWSATFTNKDERAEELKKAFSDAKKSKKYMESFLN</sequence>
<proteinExistence type="predicted"/>
<feature type="domain" description="N-terminal" evidence="1">
    <location>
        <begin position="6"/>
        <end position="134"/>
    </location>
</feature>
<dbReference type="InterPro" id="IPR041459">
    <property type="entry name" value="MPTase-PolyVal"/>
</dbReference>
<geneLocation type="plasmid" evidence="3 4">
    <name>unnamed</name>
</geneLocation>
<dbReference type="EMBL" id="CP016375">
    <property type="protein sequence ID" value="AQX03692.1"/>
    <property type="molecule type" value="Genomic_DNA"/>
</dbReference>
<evidence type="ECO:0008006" key="5">
    <source>
        <dbReference type="Google" id="ProtNLM"/>
    </source>
</evidence>
<evidence type="ECO:0000259" key="1">
    <source>
        <dbReference type="Pfam" id="PF08401"/>
    </source>
</evidence>
<evidence type="ECO:0000259" key="2">
    <source>
        <dbReference type="Pfam" id="PF18818"/>
    </source>
</evidence>
<reference evidence="3 4" key="1">
    <citation type="submission" date="2016-07" db="EMBL/GenBank/DDBJ databases">
        <title>Revisiting the taxonomy of the Elizabethkingia Genus using Whole-Genome Sequencing, Optical Mapping, and MALDI-TOF, along with proposal of three novel Elizabethkingia species: Elizabethkingia bruuniana sp. nov., Elizabethkingia ursingii sp. nov., and Elizabethkingia occulta sp. nov.</title>
        <authorList>
            <person name="Nicholson A.C."/>
        </authorList>
    </citation>
    <scope>NUCLEOTIDE SEQUENCE [LARGE SCALE GENOMIC DNA]</scope>
    <source>
        <strain evidence="3 4">F3201</strain>
        <plasmid evidence="3 4">unnamed</plasmid>
    </source>
</reference>
<dbReference type="InterPro" id="IPR013610">
    <property type="entry name" value="ArdC_N"/>
</dbReference>
<dbReference type="Proteomes" id="UP000190848">
    <property type="component" value="Plasmid unnamed"/>
</dbReference>
<accession>A0AAU8V576</accession>
<protein>
    <recommendedName>
        <fullName evidence="5">DUF1738 domain-containing protein</fullName>
    </recommendedName>
</protein>
<dbReference type="AlphaFoldDB" id="A0AAU8V576"/>
<feature type="domain" description="Polyvalent protein metallopeptidase" evidence="2">
    <location>
        <begin position="174"/>
        <end position="273"/>
    </location>
</feature>